<reference evidence="1 2" key="1">
    <citation type="journal article" date="2023" name="Nucleic Acids Res.">
        <title>The hologenome of Daphnia magna reveals possible DNA methylation and microbiome-mediated evolution of the host genome.</title>
        <authorList>
            <person name="Chaturvedi A."/>
            <person name="Li X."/>
            <person name="Dhandapani V."/>
            <person name="Marshall H."/>
            <person name="Kissane S."/>
            <person name="Cuenca-Cambronero M."/>
            <person name="Asole G."/>
            <person name="Calvet F."/>
            <person name="Ruiz-Romero M."/>
            <person name="Marangio P."/>
            <person name="Guigo R."/>
            <person name="Rago D."/>
            <person name="Mirbahai L."/>
            <person name="Eastwood N."/>
            <person name="Colbourne J.K."/>
            <person name="Zhou J."/>
            <person name="Mallon E."/>
            <person name="Orsini L."/>
        </authorList>
    </citation>
    <scope>NUCLEOTIDE SEQUENCE [LARGE SCALE GENOMIC DNA]</scope>
    <source>
        <strain evidence="1">LRV0_1</strain>
    </source>
</reference>
<protein>
    <recommendedName>
        <fullName evidence="3">Secreted protein</fullName>
    </recommendedName>
</protein>
<dbReference type="EMBL" id="JAOYFB010000040">
    <property type="protein sequence ID" value="KAK4035553.1"/>
    <property type="molecule type" value="Genomic_DNA"/>
</dbReference>
<organism evidence="1 2">
    <name type="scientific">Daphnia magna</name>
    <dbReference type="NCBI Taxonomy" id="35525"/>
    <lineage>
        <taxon>Eukaryota</taxon>
        <taxon>Metazoa</taxon>
        <taxon>Ecdysozoa</taxon>
        <taxon>Arthropoda</taxon>
        <taxon>Crustacea</taxon>
        <taxon>Branchiopoda</taxon>
        <taxon>Diplostraca</taxon>
        <taxon>Cladocera</taxon>
        <taxon>Anomopoda</taxon>
        <taxon>Daphniidae</taxon>
        <taxon>Daphnia</taxon>
    </lineage>
</organism>
<name>A0ABR0B1H9_9CRUS</name>
<keyword evidence="2" id="KW-1185">Reference proteome</keyword>
<comment type="caution">
    <text evidence="1">The sequence shown here is derived from an EMBL/GenBank/DDBJ whole genome shotgun (WGS) entry which is preliminary data.</text>
</comment>
<dbReference type="Proteomes" id="UP001234178">
    <property type="component" value="Unassembled WGS sequence"/>
</dbReference>
<evidence type="ECO:0000313" key="2">
    <source>
        <dbReference type="Proteomes" id="UP001234178"/>
    </source>
</evidence>
<evidence type="ECO:0000313" key="1">
    <source>
        <dbReference type="EMBL" id="KAK4035553.1"/>
    </source>
</evidence>
<accession>A0ABR0B1H9</accession>
<sequence length="89" mass="10239">MSTRRRRWTQSAFPFTCGGRPTVDFFWLLCCPTHFERKANEQIAVSNVRVHAQSLGGRRKDVGDSKYLTVAAREPRNLYGSSFLSRETQ</sequence>
<gene>
    <name evidence="1" type="ORF">OUZ56_027640</name>
</gene>
<evidence type="ECO:0008006" key="3">
    <source>
        <dbReference type="Google" id="ProtNLM"/>
    </source>
</evidence>
<proteinExistence type="predicted"/>